<name>A0A2I0VYG8_9ASPA</name>
<organism evidence="1 2">
    <name type="scientific">Dendrobium catenatum</name>
    <dbReference type="NCBI Taxonomy" id="906689"/>
    <lineage>
        <taxon>Eukaryota</taxon>
        <taxon>Viridiplantae</taxon>
        <taxon>Streptophyta</taxon>
        <taxon>Embryophyta</taxon>
        <taxon>Tracheophyta</taxon>
        <taxon>Spermatophyta</taxon>
        <taxon>Magnoliopsida</taxon>
        <taxon>Liliopsida</taxon>
        <taxon>Asparagales</taxon>
        <taxon>Orchidaceae</taxon>
        <taxon>Epidendroideae</taxon>
        <taxon>Malaxideae</taxon>
        <taxon>Dendrobiinae</taxon>
        <taxon>Dendrobium</taxon>
    </lineage>
</organism>
<dbReference type="SUPFAM" id="SSF53335">
    <property type="entry name" value="S-adenosyl-L-methionine-dependent methyltransferases"/>
    <property type="match status" value="1"/>
</dbReference>
<dbReference type="AlphaFoldDB" id="A0A2I0VYG8"/>
<evidence type="ECO:0000313" key="2">
    <source>
        <dbReference type="Proteomes" id="UP000233837"/>
    </source>
</evidence>
<dbReference type="InterPro" id="IPR029063">
    <property type="entry name" value="SAM-dependent_MTases_sf"/>
</dbReference>
<dbReference type="Gene3D" id="3.40.50.150">
    <property type="entry name" value="Vaccinia Virus protein VP39"/>
    <property type="match status" value="1"/>
</dbReference>
<accession>A0A2I0VYG8</accession>
<protein>
    <submittedName>
        <fullName evidence="1">Uncharacterized protein</fullName>
    </submittedName>
</protein>
<proteinExistence type="predicted"/>
<sequence>MNNFSRGGPGSLRGIFPVPPALPWQTCGGSLTEEVQNFILELCVENSVHSDILFNSTYVKNILKKVIVTAESTCEVVVEGLYERLRLFSVPVPQPWVSCLVAPPTILRGKGHLRGKGPLYLKLHWELCFIHGEYVMRGEENKIFKKISYLFPFGTSDQSCLTNLVVSLHCSLNLLEGDTGCALWPSSLFLSEFILSYPKLFSEKVCFEVGSGVGLVGVALAHVGASKQADCCIQPVVCGKLPIGAFFPICVGFNETWNNSRSDASKHWKVVKVSDRAMSRLLAVGGWE</sequence>
<dbReference type="Proteomes" id="UP000233837">
    <property type="component" value="Unassembled WGS sequence"/>
</dbReference>
<reference evidence="1 2" key="2">
    <citation type="journal article" date="2017" name="Nature">
        <title>The Apostasia genome and the evolution of orchids.</title>
        <authorList>
            <person name="Zhang G.Q."/>
            <person name="Liu K.W."/>
            <person name="Li Z."/>
            <person name="Lohaus R."/>
            <person name="Hsiao Y.Y."/>
            <person name="Niu S.C."/>
            <person name="Wang J.Y."/>
            <person name="Lin Y.C."/>
            <person name="Xu Q."/>
            <person name="Chen L.J."/>
            <person name="Yoshida K."/>
            <person name="Fujiwara S."/>
            <person name="Wang Z.W."/>
            <person name="Zhang Y.Q."/>
            <person name="Mitsuda N."/>
            <person name="Wang M."/>
            <person name="Liu G.H."/>
            <person name="Pecoraro L."/>
            <person name="Huang H.X."/>
            <person name="Xiao X.J."/>
            <person name="Lin M."/>
            <person name="Wu X.Y."/>
            <person name="Wu W.L."/>
            <person name="Chen Y.Y."/>
            <person name="Chang S.B."/>
            <person name="Sakamoto S."/>
            <person name="Ohme-Takagi M."/>
            <person name="Yagi M."/>
            <person name="Zeng S.J."/>
            <person name="Shen C.Y."/>
            <person name="Yeh C.M."/>
            <person name="Luo Y.B."/>
            <person name="Tsai W.C."/>
            <person name="Van de Peer Y."/>
            <person name="Liu Z.J."/>
        </authorList>
    </citation>
    <scope>NUCLEOTIDE SEQUENCE [LARGE SCALE GENOMIC DNA]</scope>
    <source>
        <tissue evidence="1">The whole plant</tissue>
    </source>
</reference>
<dbReference type="Pfam" id="PF10294">
    <property type="entry name" value="Methyltransf_16"/>
    <property type="match status" value="1"/>
</dbReference>
<dbReference type="STRING" id="906689.A0A2I0VYG8"/>
<dbReference type="EMBL" id="KZ503092">
    <property type="protein sequence ID" value="PKU68443.1"/>
    <property type="molecule type" value="Genomic_DNA"/>
</dbReference>
<gene>
    <name evidence="1" type="ORF">MA16_Dca016801</name>
</gene>
<dbReference type="InterPro" id="IPR019410">
    <property type="entry name" value="Methyltransf_16"/>
</dbReference>
<evidence type="ECO:0000313" key="1">
    <source>
        <dbReference type="EMBL" id="PKU68443.1"/>
    </source>
</evidence>
<reference evidence="1 2" key="1">
    <citation type="journal article" date="2016" name="Sci. Rep.">
        <title>The Dendrobium catenatum Lindl. genome sequence provides insights into polysaccharide synthase, floral development and adaptive evolution.</title>
        <authorList>
            <person name="Zhang G.Q."/>
            <person name="Xu Q."/>
            <person name="Bian C."/>
            <person name="Tsai W.C."/>
            <person name="Yeh C.M."/>
            <person name="Liu K.W."/>
            <person name="Yoshida K."/>
            <person name="Zhang L.S."/>
            <person name="Chang S.B."/>
            <person name="Chen F."/>
            <person name="Shi Y."/>
            <person name="Su Y.Y."/>
            <person name="Zhang Y.Q."/>
            <person name="Chen L.J."/>
            <person name="Yin Y."/>
            <person name="Lin M."/>
            <person name="Huang H."/>
            <person name="Deng H."/>
            <person name="Wang Z.W."/>
            <person name="Zhu S.L."/>
            <person name="Zhao X."/>
            <person name="Deng C."/>
            <person name="Niu S.C."/>
            <person name="Huang J."/>
            <person name="Wang M."/>
            <person name="Liu G.H."/>
            <person name="Yang H.J."/>
            <person name="Xiao X.J."/>
            <person name="Hsiao Y.Y."/>
            <person name="Wu W.L."/>
            <person name="Chen Y.Y."/>
            <person name="Mitsuda N."/>
            <person name="Ohme-Takagi M."/>
            <person name="Luo Y.B."/>
            <person name="Van de Peer Y."/>
            <person name="Liu Z.J."/>
        </authorList>
    </citation>
    <scope>NUCLEOTIDE SEQUENCE [LARGE SCALE GENOMIC DNA]</scope>
    <source>
        <tissue evidence="1">The whole plant</tissue>
    </source>
</reference>
<keyword evidence="2" id="KW-1185">Reference proteome</keyword>